<comment type="subcellular location">
    <subcellularLocation>
        <location evidence="1">Nucleus</location>
    </subcellularLocation>
</comment>
<dbReference type="CDD" id="cd09122">
    <property type="entry name" value="PLDc_Tdp1_1"/>
    <property type="match status" value="1"/>
</dbReference>
<keyword evidence="13" id="KW-1185">Reference proteome</keyword>
<keyword evidence="3" id="KW-0540">Nuclease</keyword>
<evidence type="ECO:0000256" key="1">
    <source>
        <dbReference type="ARBA" id="ARBA00004123"/>
    </source>
</evidence>
<feature type="active site" description="Nucleophile" evidence="9">
    <location>
        <position position="180"/>
    </location>
</feature>
<keyword evidence="6" id="KW-0269">Exonuclease</keyword>
<accession>A0AAF0EAF3</accession>
<dbReference type="InterPro" id="IPR010347">
    <property type="entry name" value="Tdp1"/>
</dbReference>
<comment type="similarity">
    <text evidence="2">Belongs to the tyrosyl-DNA phosphodiesterase family.</text>
</comment>
<evidence type="ECO:0000256" key="3">
    <source>
        <dbReference type="ARBA" id="ARBA00022722"/>
    </source>
</evidence>
<feature type="compositionally biased region" description="Pro residues" evidence="11">
    <location>
        <begin position="60"/>
        <end position="73"/>
    </location>
</feature>
<dbReference type="GO" id="GO:0006281">
    <property type="term" value="P:DNA repair"/>
    <property type="evidence" value="ECO:0007669"/>
    <property type="project" value="UniProtKB-KW"/>
</dbReference>
<dbReference type="GO" id="GO:0004527">
    <property type="term" value="F:exonuclease activity"/>
    <property type="evidence" value="ECO:0007669"/>
    <property type="project" value="UniProtKB-KW"/>
</dbReference>
<keyword evidence="8" id="KW-0539">Nucleus</keyword>
<dbReference type="Proteomes" id="UP001220961">
    <property type="component" value="Chromosome 2"/>
</dbReference>
<evidence type="ECO:0000313" key="12">
    <source>
        <dbReference type="EMBL" id="WFD19022.1"/>
    </source>
</evidence>
<keyword evidence="5" id="KW-0378">Hydrolase</keyword>
<dbReference type="GO" id="GO:0003690">
    <property type="term" value="F:double-stranded DNA binding"/>
    <property type="evidence" value="ECO:0007669"/>
    <property type="project" value="TreeGrafter"/>
</dbReference>
<gene>
    <name evidence="12" type="ORF">MCAP1_001237</name>
</gene>
<keyword evidence="7" id="KW-0234">DNA repair</keyword>
<proteinExistence type="inferred from homology"/>
<dbReference type="GO" id="GO:0017005">
    <property type="term" value="F:3'-tyrosyl-DNA phosphodiesterase activity"/>
    <property type="evidence" value="ECO:0007669"/>
    <property type="project" value="TreeGrafter"/>
</dbReference>
<dbReference type="GO" id="GO:0003697">
    <property type="term" value="F:single-stranded DNA binding"/>
    <property type="evidence" value="ECO:0007669"/>
    <property type="project" value="TreeGrafter"/>
</dbReference>
<dbReference type="AlphaFoldDB" id="A0AAF0EAF3"/>
<feature type="region of interest" description="Disordered" evidence="11">
    <location>
        <begin position="1"/>
        <end position="21"/>
    </location>
</feature>
<evidence type="ECO:0000256" key="8">
    <source>
        <dbReference type="ARBA" id="ARBA00023242"/>
    </source>
</evidence>
<organism evidence="12 13">
    <name type="scientific">Malassezia caprae</name>
    <dbReference type="NCBI Taxonomy" id="1381934"/>
    <lineage>
        <taxon>Eukaryota</taxon>
        <taxon>Fungi</taxon>
        <taxon>Dikarya</taxon>
        <taxon>Basidiomycota</taxon>
        <taxon>Ustilaginomycotina</taxon>
        <taxon>Malasseziomycetes</taxon>
        <taxon>Malasseziales</taxon>
        <taxon>Malasseziaceae</taxon>
        <taxon>Malassezia</taxon>
    </lineage>
</organism>
<feature type="binding site" evidence="10">
    <location>
        <position position="182"/>
    </location>
    <ligand>
        <name>substrate</name>
    </ligand>
</feature>
<dbReference type="Gene3D" id="3.30.870.10">
    <property type="entry name" value="Endonuclease Chain A"/>
    <property type="match status" value="2"/>
</dbReference>
<evidence type="ECO:0000256" key="4">
    <source>
        <dbReference type="ARBA" id="ARBA00022763"/>
    </source>
</evidence>
<evidence type="ECO:0000256" key="10">
    <source>
        <dbReference type="PIRSR" id="PIRSR610347-2"/>
    </source>
</evidence>
<evidence type="ECO:0000256" key="9">
    <source>
        <dbReference type="PIRSR" id="PIRSR610347-1"/>
    </source>
</evidence>
<dbReference type="SUPFAM" id="SSF56024">
    <property type="entry name" value="Phospholipase D/nuclease"/>
    <property type="match status" value="2"/>
</dbReference>
<evidence type="ECO:0000256" key="5">
    <source>
        <dbReference type="ARBA" id="ARBA00022801"/>
    </source>
</evidence>
<evidence type="ECO:0000313" key="13">
    <source>
        <dbReference type="Proteomes" id="UP001220961"/>
    </source>
</evidence>
<dbReference type="EMBL" id="CP119909">
    <property type="protein sequence ID" value="WFD19022.1"/>
    <property type="molecule type" value="Genomic_DNA"/>
</dbReference>
<keyword evidence="4" id="KW-0227">DNA damage</keyword>
<reference evidence="12" key="1">
    <citation type="submission" date="2023-03" db="EMBL/GenBank/DDBJ databases">
        <title>Mating type loci evolution in Malassezia.</title>
        <authorList>
            <person name="Coelho M.A."/>
        </authorList>
    </citation>
    <scope>NUCLEOTIDE SEQUENCE</scope>
    <source>
        <strain evidence="12">CBS 10434</strain>
    </source>
</reference>
<feature type="binding site" evidence="10">
    <location>
        <position position="426"/>
    </location>
    <ligand>
        <name>substrate</name>
    </ligand>
</feature>
<evidence type="ECO:0000256" key="11">
    <source>
        <dbReference type="SAM" id="MobiDB-lite"/>
    </source>
</evidence>
<evidence type="ECO:0008006" key="14">
    <source>
        <dbReference type="Google" id="ProtNLM"/>
    </source>
</evidence>
<name>A0AAF0EAF3_9BASI</name>
<evidence type="ECO:0000256" key="7">
    <source>
        <dbReference type="ARBA" id="ARBA00023204"/>
    </source>
</evidence>
<feature type="active site" description="Proton donor/acceptor" evidence="9">
    <location>
        <position position="424"/>
    </location>
</feature>
<dbReference type="GO" id="GO:0005634">
    <property type="term" value="C:nucleus"/>
    <property type="evidence" value="ECO:0007669"/>
    <property type="project" value="UniProtKB-SubCell"/>
</dbReference>
<evidence type="ECO:0000256" key="2">
    <source>
        <dbReference type="ARBA" id="ARBA00010205"/>
    </source>
</evidence>
<dbReference type="Pfam" id="PF06087">
    <property type="entry name" value="Tyr-DNA_phospho"/>
    <property type="match status" value="1"/>
</dbReference>
<dbReference type="PANTHER" id="PTHR12415">
    <property type="entry name" value="TYROSYL-DNA PHOSPHODIESTERASE 1"/>
    <property type="match status" value="1"/>
</dbReference>
<protein>
    <recommendedName>
        <fullName evidence="14">Tyrosyl-DNA phosphodiesterase 1</fullName>
    </recommendedName>
</protein>
<evidence type="ECO:0000256" key="6">
    <source>
        <dbReference type="ARBA" id="ARBA00022839"/>
    </source>
</evidence>
<dbReference type="PANTHER" id="PTHR12415:SF0">
    <property type="entry name" value="TYROSYL-DNA PHOSPHODIESTERASE 1"/>
    <property type="match status" value="1"/>
</dbReference>
<sequence>MTSPGEPAGAAPSLLQLVPDRQQLERERLARVAARERARNTKKRTRSVSPDAPSKLPERAVPPRPSRYTPPTPQERFWTGTIKATYNRYARATRAGTKLEQLLAPTTQVEPHGLQRVLLASYDVDIDWIESLFPPSVPVTYIGHWPPGDGAPPPGFYASDTMPHWEMGVPRKPHARALQHIKLILLFYRTHARVVVSSGNLTPLDWSRYENLVYIQDVPLAGHPLSLPPPDPRASGSAFRTQLERVLASLSVPTTHPVMRALTSYSYEHATAHLVASWPLAPVARGWPEIEQVGLGRLAYLVRKWNLALAPTMHLEAQGSSLAAYDRRWLEHFYLVAAGADRSVLPLPARRGDGPSPEWVRASGIDGWPPVRILFPTQRWVEHESVEGRMGGGCFFGRADEFHKRGLRHLYAQPVSHRGNIMMHAKSLLAMDEKEPAHGWVYMGSHNFTRAAWGTLAGTREEPTLSLSNWELGIVMPLSLLESGPMDAVPYRRPVQPYGLSDVPWDARTLLP</sequence>
<feature type="region of interest" description="Disordered" evidence="11">
    <location>
        <begin position="33"/>
        <end position="75"/>
    </location>
</feature>